<evidence type="ECO:0000313" key="2">
    <source>
        <dbReference type="Proteomes" id="UP000032305"/>
    </source>
</evidence>
<name>A0A0A1W393_9SPHN</name>
<dbReference type="eggNOG" id="ENOG5031UBX">
    <property type="taxonomic scope" value="Bacteria"/>
</dbReference>
<gene>
    <name evidence="1" type="ORF">SP5_016_00300</name>
</gene>
<keyword evidence="2" id="KW-1185">Reference proteome</keyword>
<dbReference type="RefSeq" id="WP_042483877.1">
    <property type="nucleotide sequence ID" value="NZ_BBPI01000016.1"/>
</dbReference>
<dbReference type="EMBL" id="BBPI01000016">
    <property type="protein sequence ID" value="GAL99899.1"/>
    <property type="molecule type" value="Genomic_DNA"/>
</dbReference>
<dbReference type="Proteomes" id="UP000032305">
    <property type="component" value="Unassembled WGS sequence"/>
</dbReference>
<proteinExistence type="predicted"/>
<dbReference type="AlphaFoldDB" id="A0A0A1W393"/>
<organism evidence="1 2">
    <name type="scientific">Sphingomonas parapaucimobilis NBRC 15100</name>
    <dbReference type="NCBI Taxonomy" id="1219049"/>
    <lineage>
        <taxon>Bacteria</taxon>
        <taxon>Pseudomonadati</taxon>
        <taxon>Pseudomonadota</taxon>
        <taxon>Alphaproteobacteria</taxon>
        <taxon>Sphingomonadales</taxon>
        <taxon>Sphingomonadaceae</taxon>
        <taxon>Sphingomonas</taxon>
    </lineage>
</organism>
<comment type="caution">
    <text evidence="1">The sequence shown here is derived from an EMBL/GenBank/DDBJ whole genome shotgun (WGS) entry which is preliminary data.</text>
</comment>
<reference evidence="1 2" key="1">
    <citation type="submission" date="2014-11" db="EMBL/GenBank/DDBJ databases">
        <title>Whole genome shotgun sequence of Sphingomonas parapaucimobilis NBRC 15100.</title>
        <authorList>
            <person name="Katano-Makiyama Y."/>
            <person name="Hosoyama A."/>
            <person name="Hashimoto M."/>
            <person name="Hosoyama Y."/>
            <person name="Noguchi M."/>
            <person name="Numata M."/>
            <person name="Tsuchikane K."/>
            <person name="Hirakata S."/>
            <person name="Uohara A."/>
            <person name="Shimodaira J."/>
            <person name="Ohji S."/>
            <person name="Ichikawa N."/>
            <person name="Kimura A."/>
            <person name="Yamazoe A."/>
            <person name="Fujita N."/>
        </authorList>
    </citation>
    <scope>NUCLEOTIDE SEQUENCE [LARGE SCALE GENOMIC DNA]</scope>
    <source>
        <strain evidence="1 2">NBRC 15100</strain>
    </source>
</reference>
<sequence length="122" mass="13404">MRGKATIAPALGLTLTLSAAKSDPFAGRVAGPPAQCVDTSTTMSGPVIADKDVIVINAGRRIWRAKVRGQCAGIQPFNTLMIERWGSQVCRNDRFRVLQQGMSIPSQWCFFDGFMPYDRVKK</sequence>
<protein>
    <submittedName>
        <fullName evidence="1">Uncharacterized protein</fullName>
    </submittedName>
</protein>
<evidence type="ECO:0000313" key="1">
    <source>
        <dbReference type="EMBL" id="GAL99899.1"/>
    </source>
</evidence>
<dbReference type="OrthoDB" id="7596589at2"/>
<accession>A0A0A1W393</accession>